<comment type="caution">
    <text evidence="2">The sequence shown here is derived from an EMBL/GenBank/DDBJ whole genome shotgun (WGS) entry which is preliminary data.</text>
</comment>
<evidence type="ECO:0000313" key="2">
    <source>
        <dbReference type="EMBL" id="MCI54177.1"/>
    </source>
</evidence>
<proteinExistence type="predicted"/>
<dbReference type="AlphaFoldDB" id="A0A392T1B8"/>
<feature type="compositionally biased region" description="Polar residues" evidence="1">
    <location>
        <begin position="1"/>
        <end position="14"/>
    </location>
</feature>
<sequence>SRSPPSTARETQPGDQDRGGAGGDHRPSHTQSSVYILDGSVGVIRGKTTRVERRRAAVTLAM</sequence>
<reference evidence="2 3" key="1">
    <citation type="journal article" date="2018" name="Front. Plant Sci.">
        <title>Red Clover (Trifolium pratense) and Zigzag Clover (T. medium) - A Picture of Genomic Similarities and Differences.</title>
        <authorList>
            <person name="Dluhosova J."/>
            <person name="Istvanek J."/>
            <person name="Nedelnik J."/>
            <person name="Repkova J."/>
        </authorList>
    </citation>
    <scope>NUCLEOTIDE SEQUENCE [LARGE SCALE GENOMIC DNA]</scope>
    <source>
        <strain evidence="3">cv. 10/8</strain>
        <tissue evidence="2">Leaf</tissue>
    </source>
</reference>
<evidence type="ECO:0000313" key="3">
    <source>
        <dbReference type="Proteomes" id="UP000265520"/>
    </source>
</evidence>
<feature type="region of interest" description="Disordered" evidence="1">
    <location>
        <begin position="1"/>
        <end position="34"/>
    </location>
</feature>
<keyword evidence="3" id="KW-1185">Reference proteome</keyword>
<dbReference type="Proteomes" id="UP000265520">
    <property type="component" value="Unassembled WGS sequence"/>
</dbReference>
<evidence type="ECO:0000256" key="1">
    <source>
        <dbReference type="SAM" id="MobiDB-lite"/>
    </source>
</evidence>
<dbReference type="EMBL" id="LXQA010475333">
    <property type="protein sequence ID" value="MCI54177.1"/>
    <property type="molecule type" value="Genomic_DNA"/>
</dbReference>
<organism evidence="2 3">
    <name type="scientific">Trifolium medium</name>
    <dbReference type="NCBI Taxonomy" id="97028"/>
    <lineage>
        <taxon>Eukaryota</taxon>
        <taxon>Viridiplantae</taxon>
        <taxon>Streptophyta</taxon>
        <taxon>Embryophyta</taxon>
        <taxon>Tracheophyta</taxon>
        <taxon>Spermatophyta</taxon>
        <taxon>Magnoliopsida</taxon>
        <taxon>eudicotyledons</taxon>
        <taxon>Gunneridae</taxon>
        <taxon>Pentapetalae</taxon>
        <taxon>rosids</taxon>
        <taxon>fabids</taxon>
        <taxon>Fabales</taxon>
        <taxon>Fabaceae</taxon>
        <taxon>Papilionoideae</taxon>
        <taxon>50 kb inversion clade</taxon>
        <taxon>NPAAA clade</taxon>
        <taxon>Hologalegina</taxon>
        <taxon>IRL clade</taxon>
        <taxon>Trifolieae</taxon>
        <taxon>Trifolium</taxon>
    </lineage>
</organism>
<feature type="compositionally biased region" description="Basic and acidic residues" evidence="1">
    <location>
        <begin position="15"/>
        <end position="27"/>
    </location>
</feature>
<accession>A0A392T1B8</accession>
<feature type="non-terminal residue" evidence="2">
    <location>
        <position position="1"/>
    </location>
</feature>
<protein>
    <submittedName>
        <fullName evidence="2">Uncharacterized protein</fullName>
    </submittedName>
</protein>
<name>A0A392T1B8_9FABA</name>